<keyword evidence="2" id="KW-1185">Reference proteome</keyword>
<organism evidence="1 2">
    <name type="scientific">Capsicum baccatum</name>
    <name type="common">Peruvian pepper</name>
    <dbReference type="NCBI Taxonomy" id="33114"/>
    <lineage>
        <taxon>Eukaryota</taxon>
        <taxon>Viridiplantae</taxon>
        <taxon>Streptophyta</taxon>
        <taxon>Embryophyta</taxon>
        <taxon>Tracheophyta</taxon>
        <taxon>Spermatophyta</taxon>
        <taxon>Magnoliopsida</taxon>
        <taxon>eudicotyledons</taxon>
        <taxon>Gunneridae</taxon>
        <taxon>Pentapetalae</taxon>
        <taxon>asterids</taxon>
        <taxon>lamiids</taxon>
        <taxon>Solanales</taxon>
        <taxon>Solanaceae</taxon>
        <taxon>Solanoideae</taxon>
        <taxon>Capsiceae</taxon>
        <taxon>Capsicum</taxon>
    </lineage>
</organism>
<dbReference type="AlphaFoldDB" id="A0A2G2VH64"/>
<comment type="caution">
    <text evidence="1">The sequence shown here is derived from an EMBL/GenBank/DDBJ whole genome shotgun (WGS) entry which is preliminary data.</text>
</comment>
<evidence type="ECO:0000313" key="1">
    <source>
        <dbReference type="EMBL" id="PHT32324.1"/>
    </source>
</evidence>
<dbReference type="PANTHER" id="PTHR44083">
    <property type="entry name" value="TOPLESS-RELATED PROTEIN 1-RELATED"/>
    <property type="match status" value="1"/>
</dbReference>
<dbReference type="EMBL" id="MLFT02000012">
    <property type="protein sequence ID" value="PHT32324.1"/>
    <property type="molecule type" value="Genomic_DNA"/>
</dbReference>
<dbReference type="STRING" id="33114.A0A2G2VH64"/>
<proteinExistence type="predicted"/>
<dbReference type="Proteomes" id="UP000224567">
    <property type="component" value="Unassembled WGS sequence"/>
</dbReference>
<dbReference type="PANTHER" id="PTHR44083:SF35">
    <property type="entry name" value="TOPLESS-RELATED PROTEIN 4-LIKE ISOFORM X1"/>
    <property type="match status" value="1"/>
</dbReference>
<name>A0A2G2VH64_CAPBA</name>
<sequence length="249" mass="27820">MDMETRRNLCDVNLGFGWLFSSPIFALFKGKKCWADNLANYAIGEEISGTFEEFHQLPAQARKLIIANYAIDEVISGTFEEFHQLPAQTRKLIIANYAIDEVISGTFEEFHQLPAQARKLINLSRNPNVDNKGLLVMLRRSKQANTCRRAAAPQADTRWVPTEVSGPITRATYSCDSQSIFVSFEDASVGVRNASTLRWRCRINPNSYLPANPSSRVHPLVIVHILNQFALGLNDGAIIVLAPLETEGK</sequence>
<reference evidence="1 2" key="1">
    <citation type="journal article" date="2017" name="Genome Biol.">
        <title>New reference genome sequences of hot pepper reveal the massive evolution of plant disease-resistance genes by retroduplication.</title>
        <authorList>
            <person name="Kim S."/>
            <person name="Park J."/>
            <person name="Yeom S.I."/>
            <person name="Kim Y.M."/>
            <person name="Seo E."/>
            <person name="Kim K.T."/>
            <person name="Kim M.S."/>
            <person name="Lee J.M."/>
            <person name="Cheong K."/>
            <person name="Shin H.S."/>
            <person name="Kim S.B."/>
            <person name="Han K."/>
            <person name="Lee J."/>
            <person name="Park M."/>
            <person name="Lee H.A."/>
            <person name="Lee H.Y."/>
            <person name="Lee Y."/>
            <person name="Oh S."/>
            <person name="Lee J.H."/>
            <person name="Choi E."/>
            <person name="Choi E."/>
            <person name="Lee S.E."/>
            <person name="Jeon J."/>
            <person name="Kim H."/>
            <person name="Choi G."/>
            <person name="Song H."/>
            <person name="Lee J."/>
            <person name="Lee S.C."/>
            <person name="Kwon J.K."/>
            <person name="Lee H.Y."/>
            <person name="Koo N."/>
            <person name="Hong Y."/>
            <person name="Kim R.W."/>
            <person name="Kang W.H."/>
            <person name="Huh J.H."/>
            <person name="Kang B.C."/>
            <person name="Yang T.J."/>
            <person name="Lee Y.H."/>
            <person name="Bennetzen J.L."/>
            <person name="Choi D."/>
        </authorList>
    </citation>
    <scope>NUCLEOTIDE SEQUENCE [LARGE SCALE GENOMIC DNA]</scope>
    <source>
        <strain evidence="2">cv. PBC81</strain>
    </source>
</reference>
<gene>
    <name evidence="1" type="ORF">CQW23_28661</name>
</gene>
<dbReference type="GO" id="GO:0006355">
    <property type="term" value="P:regulation of DNA-templated transcription"/>
    <property type="evidence" value="ECO:0007669"/>
    <property type="project" value="InterPro"/>
</dbReference>
<evidence type="ECO:0000313" key="2">
    <source>
        <dbReference type="Proteomes" id="UP000224567"/>
    </source>
</evidence>
<dbReference type="InterPro" id="IPR027728">
    <property type="entry name" value="Topless_fam"/>
</dbReference>
<dbReference type="OrthoDB" id="1289912at2759"/>
<accession>A0A2G2VH64</accession>
<protein>
    <submittedName>
        <fullName evidence="1">Uncharacterized protein</fullName>
    </submittedName>
</protein>
<reference evidence="2" key="2">
    <citation type="journal article" date="2017" name="J. Anim. Genet.">
        <title>Multiple reference genome sequences of hot pepper reveal the massive evolution of plant disease resistance genes by retroduplication.</title>
        <authorList>
            <person name="Kim S."/>
            <person name="Park J."/>
            <person name="Yeom S.-I."/>
            <person name="Kim Y.-M."/>
            <person name="Seo E."/>
            <person name="Kim K.-T."/>
            <person name="Kim M.-S."/>
            <person name="Lee J.M."/>
            <person name="Cheong K."/>
            <person name="Shin H.-S."/>
            <person name="Kim S.-B."/>
            <person name="Han K."/>
            <person name="Lee J."/>
            <person name="Park M."/>
            <person name="Lee H.-A."/>
            <person name="Lee H.-Y."/>
            <person name="Lee Y."/>
            <person name="Oh S."/>
            <person name="Lee J.H."/>
            <person name="Choi E."/>
            <person name="Choi E."/>
            <person name="Lee S.E."/>
            <person name="Jeon J."/>
            <person name="Kim H."/>
            <person name="Choi G."/>
            <person name="Song H."/>
            <person name="Lee J."/>
            <person name="Lee S.-C."/>
            <person name="Kwon J.-K."/>
            <person name="Lee H.-Y."/>
            <person name="Koo N."/>
            <person name="Hong Y."/>
            <person name="Kim R.W."/>
            <person name="Kang W.-H."/>
            <person name="Huh J.H."/>
            <person name="Kang B.-C."/>
            <person name="Yang T.-J."/>
            <person name="Lee Y.-H."/>
            <person name="Bennetzen J.L."/>
            <person name="Choi D."/>
        </authorList>
    </citation>
    <scope>NUCLEOTIDE SEQUENCE [LARGE SCALE GENOMIC DNA]</scope>
    <source>
        <strain evidence="2">cv. PBC81</strain>
    </source>
</reference>